<dbReference type="InterPro" id="IPR000182">
    <property type="entry name" value="GNAT_dom"/>
</dbReference>
<gene>
    <name evidence="2" type="ORF">BUZ14_08735</name>
</gene>
<evidence type="ECO:0000259" key="1">
    <source>
        <dbReference type="PROSITE" id="PS51186"/>
    </source>
</evidence>
<dbReference type="Gene3D" id="3.40.630.30">
    <property type="match status" value="1"/>
</dbReference>
<feature type="domain" description="N-acetyltransferase" evidence="1">
    <location>
        <begin position="19"/>
        <end position="179"/>
    </location>
</feature>
<dbReference type="GO" id="GO:0016747">
    <property type="term" value="F:acyltransferase activity, transferring groups other than amino-acyl groups"/>
    <property type="evidence" value="ECO:0007669"/>
    <property type="project" value="InterPro"/>
</dbReference>
<reference evidence="2 3" key="1">
    <citation type="journal article" date="2016" name="Front. Microbiol.">
        <title>Comprehensive Phylogenetic Analysis of Bovine Non-aureus Staphylococci Species Based on Whole-Genome Sequencing.</title>
        <authorList>
            <person name="Naushad S."/>
            <person name="Barkema H.W."/>
            <person name="Luby C."/>
            <person name="Condas L.A."/>
            <person name="Nobrega D.B."/>
            <person name="Carson D.A."/>
            <person name="De Buck J."/>
        </authorList>
    </citation>
    <scope>NUCLEOTIDE SEQUENCE [LARGE SCALE GENOMIC DNA]</scope>
    <source>
        <strain evidence="2 3">SNUC 4781</strain>
    </source>
</reference>
<dbReference type="Pfam" id="PF13302">
    <property type="entry name" value="Acetyltransf_3"/>
    <property type="match status" value="1"/>
</dbReference>
<proteinExistence type="predicted"/>
<dbReference type="Proteomes" id="UP000265541">
    <property type="component" value="Unassembled WGS sequence"/>
</dbReference>
<dbReference type="PROSITE" id="PS51186">
    <property type="entry name" value="GNAT"/>
    <property type="match status" value="1"/>
</dbReference>
<comment type="caution">
    <text evidence="2">The sequence shown here is derived from an EMBL/GenBank/DDBJ whole genome shotgun (WGS) entry which is preliminary data.</text>
</comment>
<dbReference type="InterPro" id="IPR016181">
    <property type="entry name" value="Acyl_CoA_acyltransferase"/>
</dbReference>
<protein>
    <submittedName>
        <fullName evidence="2">N-acetyltransferase</fullName>
    </submittedName>
</protein>
<keyword evidence="2" id="KW-0808">Transferase</keyword>
<sequence>MITMTEARGVKMLETDRLIIVKPSFQYTRELFDIHSNVSSTLYTPAGKHNTINDTKLMIEYWLADWNNFGYGYFLFLDKSSKKLIGSGGIKNIYLDQSKVLNLYYRLHPDSTGNGYAYEAMNTIIEWIDSIVSKDLTMLIRTDKYNYKSIKLAQKLGFILDEKYDGYIAQDDIFYFKGR</sequence>
<dbReference type="PANTHER" id="PTHR43792">
    <property type="entry name" value="GNAT FAMILY, PUTATIVE (AFU_ORTHOLOGUE AFUA_3G00765)-RELATED-RELATED"/>
    <property type="match status" value="1"/>
</dbReference>
<dbReference type="InterPro" id="IPR051531">
    <property type="entry name" value="N-acetyltransferase"/>
</dbReference>
<dbReference type="EMBL" id="QYJN01000004">
    <property type="protein sequence ID" value="RIP34125.1"/>
    <property type="molecule type" value="Genomic_DNA"/>
</dbReference>
<accession>A0A3A0W205</accession>
<evidence type="ECO:0000313" key="3">
    <source>
        <dbReference type="Proteomes" id="UP000265541"/>
    </source>
</evidence>
<dbReference type="PANTHER" id="PTHR43792:SF13">
    <property type="entry name" value="ACETYLTRANSFERASE"/>
    <property type="match status" value="1"/>
</dbReference>
<name>A0A3A0W205_STAGA</name>
<dbReference type="AlphaFoldDB" id="A0A3A0W205"/>
<evidence type="ECO:0000313" key="2">
    <source>
        <dbReference type="EMBL" id="RIP34125.1"/>
    </source>
</evidence>
<organism evidence="2 3">
    <name type="scientific">Staphylococcus gallinarum</name>
    <dbReference type="NCBI Taxonomy" id="1293"/>
    <lineage>
        <taxon>Bacteria</taxon>
        <taxon>Bacillati</taxon>
        <taxon>Bacillota</taxon>
        <taxon>Bacilli</taxon>
        <taxon>Bacillales</taxon>
        <taxon>Staphylococcaceae</taxon>
        <taxon>Staphylococcus</taxon>
    </lineage>
</organism>
<dbReference type="SUPFAM" id="SSF55729">
    <property type="entry name" value="Acyl-CoA N-acyltransferases (Nat)"/>
    <property type="match status" value="1"/>
</dbReference>